<keyword evidence="2" id="KW-1185">Reference proteome</keyword>
<protein>
    <submittedName>
        <fullName evidence="1">Uncharacterized protein</fullName>
    </submittedName>
</protein>
<evidence type="ECO:0000313" key="2">
    <source>
        <dbReference type="Proteomes" id="UP000528824"/>
    </source>
</evidence>
<dbReference type="RefSeq" id="WP_183919735.1">
    <property type="nucleotide sequence ID" value="NZ_JACHBB010000025.1"/>
</dbReference>
<dbReference type="EMBL" id="JACHBC010000024">
    <property type="protein sequence ID" value="MBB5564530.1"/>
    <property type="molecule type" value="Genomic_DNA"/>
</dbReference>
<dbReference type="AlphaFoldDB" id="A0A7W8XKG2"/>
<accession>A0A7W8XKG2</accession>
<reference evidence="1 2" key="1">
    <citation type="submission" date="2020-08" db="EMBL/GenBank/DDBJ databases">
        <title>Genomic Encyclopedia of Type Strains, Phase IV (KMG-V): Genome sequencing to study the core and pangenomes of soil and plant-associated prokaryotes.</title>
        <authorList>
            <person name="Whitman W."/>
        </authorList>
    </citation>
    <scope>NUCLEOTIDE SEQUENCE [LARGE SCALE GENOMIC DNA]</scope>
    <source>
        <strain evidence="1 2">SEMIA 4034</strain>
    </source>
</reference>
<evidence type="ECO:0000313" key="1">
    <source>
        <dbReference type="EMBL" id="MBB5564530.1"/>
    </source>
</evidence>
<comment type="caution">
    <text evidence="1">The sequence shown here is derived from an EMBL/GenBank/DDBJ whole genome shotgun (WGS) entry which is preliminary data.</text>
</comment>
<name>A0A7W8XKG2_9HYPH</name>
<sequence length="66" mass="7109">MAGGKKLPGRLDHLDISPEELITALNDKSLSDALLKAKGWTREDLLRRADLLSKELAAAISAVNVV</sequence>
<organism evidence="1 2">
    <name type="scientific">Rhizobium lentis</name>
    <dbReference type="NCBI Taxonomy" id="1138194"/>
    <lineage>
        <taxon>Bacteria</taxon>
        <taxon>Pseudomonadati</taxon>
        <taxon>Pseudomonadota</taxon>
        <taxon>Alphaproteobacteria</taxon>
        <taxon>Hyphomicrobiales</taxon>
        <taxon>Rhizobiaceae</taxon>
        <taxon>Rhizobium/Agrobacterium group</taxon>
        <taxon>Rhizobium</taxon>
    </lineage>
</organism>
<proteinExistence type="predicted"/>
<gene>
    <name evidence="1" type="ORF">GGI59_006239</name>
</gene>
<dbReference type="Proteomes" id="UP000528824">
    <property type="component" value="Unassembled WGS sequence"/>
</dbReference>